<evidence type="ECO:0000256" key="1">
    <source>
        <dbReference type="ARBA" id="ARBA00004155"/>
    </source>
</evidence>
<dbReference type="InterPro" id="IPR006603">
    <property type="entry name" value="PQ-loop_rpt"/>
</dbReference>
<evidence type="ECO:0000256" key="7">
    <source>
        <dbReference type="ARBA" id="ARBA00023136"/>
    </source>
</evidence>
<keyword evidence="2" id="KW-0813">Transport</keyword>
<keyword evidence="8" id="KW-0325">Glycoprotein</keyword>
<dbReference type="GO" id="GO:0080144">
    <property type="term" value="P:intracellular amino acid homeostasis"/>
    <property type="evidence" value="ECO:0007669"/>
    <property type="project" value="UniProtKB-ARBA"/>
</dbReference>
<evidence type="ECO:0000256" key="2">
    <source>
        <dbReference type="ARBA" id="ARBA00022448"/>
    </source>
</evidence>
<feature type="transmembrane region" description="Helical" evidence="15">
    <location>
        <begin position="70"/>
        <end position="91"/>
    </location>
</feature>
<evidence type="ECO:0000256" key="15">
    <source>
        <dbReference type="SAM" id="Phobius"/>
    </source>
</evidence>
<comment type="caution">
    <text evidence="16">The sequence shown here is derived from an EMBL/GenBank/DDBJ whole genome shotgun (WGS) entry which is preliminary data.</text>
</comment>
<feature type="transmembrane region" description="Helical" evidence="15">
    <location>
        <begin position="37"/>
        <end position="58"/>
    </location>
</feature>
<dbReference type="SMART" id="SM00679">
    <property type="entry name" value="CTNS"/>
    <property type="match status" value="2"/>
</dbReference>
<gene>
    <name evidence="16" type="ORF">J1605_000897</name>
</gene>
<name>A0AB34GMU4_ESCRO</name>
<dbReference type="Proteomes" id="UP001159641">
    <property type="component" value="Unassembled WGS sequence"/>
</dbReference>
<evidence type="ECO:0000256" key="4">
    <source>
        <dbReference type="ARBA" id="ARBA00022737"/>
    </source>
</evidence>
<dbReference type="GO" id="GO:0015189">
    <property type="term" value="F:L-lysine transmembrane transporter activity"/>
    <property type="evidence" value="ECO:0007669"/>
    <property type="project" value="TreeGrafter"/>
</dbReference>
<keyword evidence="5" id="KW-0029">Amino-acid transport</keyword>
<keyword evidence="9" id="KW-0458">Lysosome</keyword>
<evidence type="ECO:0000313" key="16">
    <source>
        <dbReference type="EMBL" id="KAJ8780854.1"/>
    </source>
</evidence>
<keyword evidence="17" id="KW-1185">Reference proteome</keyword>
<keyword evidence="3 15" id="KW-0812">Transmembrane</keyword>
<feature type="transmembrane region" description="Helical" evidence="15">
    <location>
        <begin position="184"/>
        <end position="203"/>
    </location>
</feature>
<dbReference type="Gene3D" id="1.20.1280.290">
    <property type="match status" value="2"/>
</dbReference>
<comment type="function">
    <text evidence="11">Amino acid transporter that specifically mediates the pH-dependent export of the cationic amino acids arginine, histidine and lysine from lysosomes.</text>
</comment>
<accession>A0AB34GMU4</accession>
<dbReference type="FunFam" id="1.20.1280.290:FF:000013">
    <property type="entry name" value="lysosomal amino acid transporter 1 homolog"/>
    <property type="match status" value="1"/>
</dbReference>
<organism evidence="16 17">
    <name type="scientific">Eschrichtius robustus</name>
    <name type="common">California gray whale</name>
    <name type="synonym">Eschrichtius gibbosus</name>
    <dbReference type="NCBI Taxonomy" id="9764"/>
    <lineage>
        <taxon>Eukaryota</taxon>
        <taxon>Metazoa</taxon>
        <taxon>Chordata</taxon>
        <taxon>Craniata</taxon>
        <taxon>Vertebrata</taxon>
        <taxon>Euteleostomi</taxon>
        <taxon>Mammalia</taxon>
        <taxon>Eutheria</taxon>
        <taxon>Laurasiatheria</taxon>
        <taxon>Artiodactyla</taxon>
        <taxon>Whippomorpha</taxon>
        <taxon>Cetacea</taxon>
        <taxon>Mysticeti</taxon>
        <taxon>Eschrichtiidae</taxon>
        <taxon>Eschrichtius</taxon>
    </lineage>
</organism>
<dbReference type="PANTHER" id="PTHR16201:SF36">
    <property type="entry name" value="LYSOSOMAL AMINO ACID TRANSPORTER 1 HOMOLOG"/>
    <property type="match status" value="1"/>
</dbReference>
<sequence length="257" mass="28654">MVWRKLGSSNFSSCPNGSSQWIWDVFGECAQDGWDKASVGLGLISIFCFAASTLPQYIKACKTGNMDQALSLWFLLGWIGGDSCNLIGSFLADQLPLQTYTAVYYVLADVLMLSLYFHYKFKKRPFLCEEVFRGRTLLSVEPGNKPFTQQEIIGFIIGSVSSMLYLLSRLPQIRTNFLRKSTQGISYSLFALVMLGNTLYGLSVLLKNPEVGQSEGSYVLHHLPWLVGSLGVLLLDTIFLIYRDAATSSERQPLLPS</sequence>
<reference evidence="16 17" key="1">
    <citation type="submission" date="2022-11" db="EMBL/GenBank/DDBJ databases">
        <title>Whole genome sequence of Eschrichtius robustus ER-17-0199.</title>
        <authorList>
            <person name="Bruniche-Olsen A."/>
            <person name="Black A.N."/>
            <person name="Fields C.J."/>
            <person name="Walden K."/>
            <person name="Dewoody J.A."/>
        </authorList>
    </citation>
    <scope>NUCLEOTIDE SEQUENCE [LARGE SCALE GENOMIC DNA]</scope>
    <source>
        <strain evidence="16">ER-17-0199</strain>
        <tissue evidence="16">Blubber</tissue>
    </source>
</reference>
<evidence type="ECO:0000256" key="8">
    <source>
        <dbReference type="ARBA" id="ARBA00023180"/>
    </source>
</evidence>
<protein>
    <recommendedName>
        <fullName evidence="12">Lysosomal amino acid transporter 1 homolog</fullName>
    </recommendedName>
    <alternativeName>
        <fullName evidence="13">PQ-loop repeat-containing protein 2</fullName>
    </alternativeName>
    <alternativeName>
        <fullName evidence="14">Solute carrier family 66 member 1</fullName>
    </alternativeName>
</protein>
<keyword evidence="7 15" id="KW-0472">Membrane</keyword>
<evidence type="ECO:0000256" key="11">
    <source>
        <dbReference type="ARBA" id="ARBA00056009"/>
    </source>
</evidence>
<evidence type="ECO:0000256" key="6">
    <source>
        <dbReference type="ARBA" id="ARBA00022989"/>
    </source>
</evidence>
<evidence type="ECO:0000313" key="17">
    <source>
        <dbReference type="Proteomes" id="UP001159641"/>
    </source>
</evidence>
<dbReference type="PANTHER" id="PTHR16201">
    <property type="entry name" value="SEVEN TRANSMEMBRANE PROTEIN 1-RELATED"/>
    <property type="match status" value="1"/>
</dbReference>
<evidence type="ECO:0000256" key="14">
    <source>
        <dbReference type="ARBA" id="ARBA00081269"/>
    </source>
</evidence>
<comment type="similarity">
    <text evidence="10">Belongs to the laat-1 family.</text>
</comment>
<keyword evidence="6 15" id="KW-1133">Transmembrane helix</keyword>
<dbReference type="EMBL" id="JAIQCJ010002152">
    <property type="protein sequence ID" value="KAJ8780854.1"/>
    <property type="molecule type" value="Genomic_DNA"/>
</dbReference>
<dbReference type="GO" id="GO:0005765">
    <property type="term" value="C:lysosomal membrane"/>
    <property type="evidence" value="ECO:0007669"/>
    <property type="project" value="UniProtKB-SubCell"/>
</dbReference>
<evidence type="ECO:0000256" key="9">
    <source>
        <dbReference type="ARBA" id="ARBA00023228"/>
    </source>
</evidence>
<dbReference type="Pfam" id="PF04193">
    <property type="entry name" value="PQ-loop"/>
    <property type="match status" value="2"/>
</dbReference>
<feature type="transmembrane region" description="Helical" evidence="15">
    <location>
        <begin position="97"/>
        <end position="117"/>
    </location>
</feature>
<dbReference type="InterPro" id="IPR051415">
    <property type="entry name" value="LAAT-1"/>
</dbReference>
<evidence type="ECO:0000256" key="3">
    <source>
        <dbReference type="ARBA" id="ARBA00022692"/>
    </source>
</evidence>
<evidence type="ECO:0000256" key="13">
    <source>
        <dbReference type="ARBA" id="ARBA00079342"/>
    </source>
</evidence>
<comment type="subcellular location">
    <subcellularLocation>
        <location evidence="1">Lysosome membrane</location>
        <topology evidence="1">Multi-pass membrane protein</topology>
    </subcellularLocation>
</comment>
<evidence type="ECO:0000256" key="12">
    <source>
        <dbReference type="ARBA" id="ARBA00068323"/>
    </source>
</evidence>
<dbReference type="FunFam" id="1.20.1280.290:FF:000017">
    <property type="entry name" value="lysosomal amino acid transporter 1 homolog"/>
    <property type="match status" value="1"/>
</dbReference>
<keyword evidence="4" id="KW-0677">Repeat</keyword>
<dbReference type="AlphaFoldDB" id="A0AB34GMU4"/>
<feature type="transmembrane region" description="Helical" evidence="15">
    <location>
        <begin position="223"/>
        <end position="242"/>
    </location>
</feature>
<proteinExistence type="inferred from homology"/>
<evidence type="ECO:0000256" key="10">
    <source>
        <dbReference type="ARBA" id="ARBA00038039"/>
    </source>
</evidence>
<evidence type="ECO:0000256" key="5">
    <source>
        <dbReference type="ARBA" id="ARBA00022970"/>
    </source>
</evidence>